<sequence length="456" mass="50737">MLSQFGHTYKEYLSSDLMSWPSTPTPSPWDPSSSTPPPNSCSTFVVNNVHVIGYKMLKKRIKRLDGKRIVNGDNEERDEIVRELENQSKLVERTFIMRYNQICQQKLDSENTQNSGQQSQEKSKEKDEPSSSSRPRSLSSGVGCEKLSAQQLVMFARMNAVALRKIVKKLSKRLAAIERGRGQETTEANNENTSLLPPRPPQNNNNNNSNTNEEEESSGSEEIPPTSPLSDSSVSPTTSPPTISLSPAPPTPDFGSSLILQFRKSYKFAGMERHMQELVAFALLEKLGGGSETASPPDLKRTMSSPPSPPSSSPQKRQRSNSENLFISKFPELDYTSSSLECSICFEPFFKPVSLHCSHNFCLPCMEKLILNSEPNLSPSEVYAVLKQQKELIIKCPCCRSSTSVGSKMPVLGTLCKAKYPGEFEERRKEVGKEFDEIFVKAWKEANQCNASCAVS</sequence>
<feature type="region of interest" description="Disordered" evidence="5">
    <location>
        <begin position="290"/>
        <end position="321"/>
    </location>
</feature>
<comment type="caution">
    <text evidence="7">The sequence shown here is derived from an EMBL/GenBank/DDBJ whole genome shotgun (WGS) entry which is preliminary data.</text>
</comment>
<dbReference type="OrthoDB" id="202560at2759"/>
<dbReference type="PANTHER" id="PTHR46764:SF2">
    <property type="entry name" value="E3 UBIQUITIN-PROTEIN LIGASE BAH1-LIKE-RELATED"/>
    <property type="match status" value="1"/>
</dbReference>
<reference evidence="8" key="1">
    <citation type="journal article" date="2023" name="Commun. Biol.">
        <title>Genome analysis of Parmales, the sister group of diatoms, reveals the evolutionary specialization of diatoms from phago-mixotrophs to photoautotrophs.</title>
        <authorList>
            <person name="Ban H."/>
            <person name="Sato S."/>
            <person name="Yoshikawa S."/>
            <person name="Yamada K."/>
            <person name="Nakamura Y."/>
            <person name="Ichinomiya M."/>
            <person name="Sato N."/>
            <person name="Blanc-Mathieu R."/>
            <person name="Endo H."/>
            <person name="Kuwata A."/>
            <person name="Ogata H."/>
        </authorList>
    </citation>
    <scope>NUCLEOTIDE SEQUENCE [LARGE SCALE GENOMIC DNA]</scope>
    <source>
        <strain evidence="8">NIES 3701</strain>
    </source>
</reference>
<dbReference type="PROSITE" id="PS00518">
    <property type="entry name" value="ZF_RING_1"/>
    <property type="match status" value="1"/>
</dbReference>
<feature type="domain" description="RING-type" evidence="6">
    <location>
        <begin position="342"/>
        <end position="400"/>
    </location>
</feature>
<feature type="compositionally biased region" description="Low complexity" evidence="5">
    <location>
        <begin position="220"/>
        <end position="246"/>
    </location>
</feature>
<dbReference type="Gene3D" id="3.30.40.10">
    <property type="entry name" value="Zinc/RING finger domain, C3HC4 (zinc finger)"/>
    <property type="match status" value="1"/>
</dbReference>
<organism evidence="7 8">
    <name type="scientific">Triparma strigata</name>
    <dbReference type="NCBI Taxonomy" id="1606541"/>
    <lineage>
        <taxon>Eukaryota</taxon>
        <taxon>Sar</taxon>
        <taxon>Stramenopiles</taxon>
        <taxon>Ochrophyta</taxon>
        <taxon>Bolidophyceae</taxon>
        <taxon>Parmales</taxon>
        <taxon>Triparmaceae</taxon>
        <taxon>Triparma</taxon>
    </lineage>
</organism>
<evidence type="ECO:0000256" key="3">
    <source>
        <dbReference type="ARBA" id="ARBA00022833"/>
    </source>
</evidence>
<feature type="compositionally biased region" description="Low complexity" evidence="5">
    <location>
        <begin position="130"/>
        <end position="141"/>
    </location>
</feature>
<dbReference type="InterPro" id="IPR017907">
    <property type="entry name" value="Znf_RING_CS"/>
</dbReference>
<evidence type="ECO:0000256" key="5">
    <source>
        <dbReference type="SAM" id="MobiDB-lite"/>
    </source>
</evidence>
<dbReference type="PROSITE" id="PS50089">
    <property type="entry name" value="ZF_RING_2"/>
    <property type="match status" value="1"/>
</dbReference>
<proteinExistence type="predicted"/>
<dbReference type="SUPFAM" id="SSF57850">
    <property type="entry name" value="RING/U-box"/>
    <property type="match status" value="1"/>
</dbReference>
<dbReference type="Pfam" id="PF13445">
    <property type="entry name" value="zf-RING_UBOX"/>
    <property type="match status" value="1"/>
</dbReference>
<dbReference type="AlphaFoldDB" id="A0A9W7EWP0"/>
<evidence type="ECO:0000259" key="6">
    <source>
        <dbReference type="PROSITE" id="PS50089"/>
    </source>
</evidence>
<evidence type="ECO:0000313" key="8">
    <source>
        <dbReference type="Proteomes" id="UP001165085"/>
    </source>
</evidence>
<feature type="region of interest" description="Disordered" evidence="5">
    <location>
        <begin position="108"/>
        <end position="143"/>
    </location>
</feature>
<dbReference type="PANTHER" id="PTHR46764">
    <property type="entry name" value="E3 UBIQUITIN-PROTEIN LIGASE BAH1"/>
    <property type="match status" value="1"/>
</dbReference>
<feature type="compositionally biased region" description="Polar residues" evidence="5">
    <location>
        <begin position="185"/>
        <end position="195"/>
    </location>
</feature>
<evidence type="ECO:0000256" key="1">
    <source>
        <dbReference type="ARBA" id="ARBA00022723"/>
    </source>
</evidence>
<dbReference type="GO" id="GO:0008270">
    <property type="term" value="F:zinc ion binding"/>
    <property type="evidence" value="ECO:0007669"/>
    <property type="project" value="UniProtKB-KW"/>
</dbReference>
<name>A0A9W7EWP0_9STRA</name>
<protein>
    <recommendedName>
        <fullName evidence="6">RING-type domain-containing protein</fullName>
    </recommendedName>
</protein>
<keyword evidence="2 4" id="KW-0863">Zinc-finger</keyword>
<dbReference type="InterPro" id="IPR027370">
    <property type="entry name" value="Znf-RING_euk"/>
</dbReference>
<dbReference type="SMART" id="SM00184">
    <property type="entry name" value="RING"/>
    <property type="match status" value="1"/>
</dbReference>
<gene>
    <name evidence="7" type="ORF">TrST_g3835</name>
</gene>
<keyword evidence="1" id="KW-0479">Metal-binding</keyword>
<dbReference type="InterPro" id="IPR033326">
    <property type="entry name" value="BAH1"/>
</dbReference>
<keyword evidence="3" id="KW-0862">Zinc</keyword>
<dbReference type="Proteomes" id="UP001165085">
    <property type="component" value="Unassembled WGS sequence"/>
</dbReference>
<keyword evidence="8" id="KW-1185">Reference proteome</keyword>
<evidence type="ECO:0000256" key="4">
    <source>
        <dbReference type="PROSITE-ProRule" id="PRU00175"/>
    </source>
</evidence>
<evidence type="ECO:0000256" key="2">
    <source>
        <dbReference type="ARBA" id="ARBA00022771"/>
    </source>
</evidence>
<accession>A0A9W7EWP0</accession>
<feature type="region of interest" description="Disordered" evidence="5">
    <location>
        <begin position="181"/>
        <end position="252"/>
    </location>
</feature>
<evidence type="ECO:0000313" key="7">
    <source>
        <dbReference type="EMBL" id="GMH93005.1"/>
    </source>
</evidence>
<dbReference type="EMBL" id="BRXY01000407">
    <property type="protein sequence ID" value="GMH93005.1"/>
    <property type="molecule type" value="Genomic_DNA"/>
</dbReference>
<dbReference type="InterPro" id="IPR013083">
    <property type="entry name" value="Znf_RING/FYVE/PHD"/>
</dbReference>
<dbReference type="InterPro" id="IPR001841">
    <property type="entry name" value="Znf_RING"/>
</dbReference>